<proteinExistence type="predicted"/>
<comment type="caution">
    <text evidence="1">The sequence shown here is derived from an EMBL/GenBank/DDBJ whole genome shotgun (WGS) entry which is preliminary data.</text>
</comment>
<name>A0A8T2SIX9_CERRI</name>
<dbReference type="EMBL" id="CM035425">
    <property type="protein sequence ID" value="KAH7332337.1"/>
    <property type="molecule type" value="Genomic_DNA"/>
</dbReference>
<evidence type="ECO:0000313" key="2">
    <source>
        <dbReference type="Proteomes" id="UP000825935"/>
    </source>
</evidence>
<dbReference type="Proteomes" id="UP000825935">
    <property type="component" value="Chromosome 20"/>
</dbReference>
<accession>A0A8T2SIX9</accession>
<keyword evidence="2" id="KW-1185">Reference proteome</keyword>
<dbReference type="AlphaFoldDB" id="A0A8T2SIX9"/>
<sequence>MALEFRFLRLLARFYVFNCFVSCVYALRNSCLVCFISRKGVASCMSTTERSMRERCGQGAHTWLVKSTYREIYSALQQTSRITNSSCLTVYRRYIKESSTSISGEVRLQVWR</sequence>
<organism evidence="1 2">
    <name type="scientific">Ceratopteris richardii</name>
    <name type="common">Triangle waterfern</name>
    <dbReference type="NCBI Taxonomy" id="49495"/>
    <lineage>
        <taxon>Eukaryota</taxon>
        <taxon>Viridiplantae</taxon>
        <taxon>Streptophyta</taxon>
        <taxon>Embryophyta</taxon>
        <taxon>Tracheophyta</taxon>
        <taxon>Polypodiopsida</taxon>
        <taxon>Polypodiidae</taxon>
        <taxon>Polypodiales</taxon>
        <taxon>Pteridineae</taxon>
        <taxon>Pteridaceae</taxon>
        <taxon>Parkerioideae</taxon>
        <taxon>Ceratopteris</taxon>
    </lineage>
</organism>
<gene>
    <name evidence="1" type="ORF">KP509_20G082900</name>
</gene>
<evidence type="ECO:0000313" key="1">
    <source>
        <dbReference type="EMBL" id="KAH7332337.1"/>
    </source>
</evidence>
<reference evidence="1" key="1">
    <citation type="submission" date="2021-08" db="EMBL/GenBank/DDBJ databases">
        <title>WGS assembly of Ceratopteris richardii.</title>
        <authorList>
            <person name="Marchant D.B."/>
            <person name="Chen G."/>
            <person name="Jenkins J."/>
            <person name="Shu S."/>
            <person name="Leebens-Mack J."/>
            <person name="Grimwood J."/>
            <person name="Schmutz J."/>
            <person name="Soltis P."/>
            <person name="Soltis D."/>
            <person name="Chen Z.-H."/>
        </authorList>
    </citation>
    <scope>NUCLEOTIDE SEQUENCE</scope>
    <source>
        <strain evidence="1">Whitten #5841</strain>
        <tissue evidence="1">Leaf</tissue>
    </source>
</reference>
<protein>
    <submittedName>
        <fullName evidence="1">Uncharacterized protein</fullName>
    </submittedName>
</protein>